<name>A0A645HU43_9ZZZZ</name>
<sequence length="152" mass="15835">MPVGSDVSLQACVELVNPCGFHLGKVAAFDFRLTHVGIEASTHSHVLCLPCHAGQKNRLGKTEEAQRIVHAYHPIGLGTQLSLGEVHRDRGTAIKDVCCIEQHAVPPAEAGLARCQAEGGEAGTQKGLSNEIVDGGSSNGGSSQGDLSPYIS</sequence>
<reference evidence="2" key="1">
    <citation type="submission" date="2019-08" db="EMBL/GenBank/DDBJ databases">
        <authorList>
            <person name="Kucharzyk K."/>
            <person name="Murdoch R.W."/>
            <person name="Higgins S."/>
            <person name="Loffler F."/>
        </authorList>
    </citation>
    <scope>NUCLEOTIDE SEQUENCE</scope>
</reference>
<comment type="caution">
    <text evidence="2">The sequence shown here is derived from an EMBL/GenBank/DDBJ whole genome shotgun (WGS) entry which is preliminary data.</text>
</comment>
<evidence type="ECO:0000256" key="1">
    <source>
        <dbReference type="SAM" id="MobiDB-lite"/>
    </source>
</evidence>
<accession>A0A645HU43</accession>
<dbReference type="AlphaFoldDB" id="A0A645HU43"/>
<proteinExistence type="predicted"/>
<protein>
    <submittedName>
        <fullName evidence="2">Uncharacterized protein</fullName>
    </submittedName>
</protein>
<organism evidence="2">
    <name type="scientific">bioreactor metagenome</name>
    <dbReference type="NCBI Taxonomy" id="1076179"/>
    <lineage>
        <taxon>unclassified sequences</taxon>
        <taxon>metagenomes</taxon>
        <taxon>ecological metagenomes</taxon>
    </lineage>
</organism>
<evidence type="ECO:0000313" key="2">
    <source>
        <dbReference type="EMBL" id="MPN39674.1"/>
    </source>
</evidence>
<dbReference type="EMBL" id="VSSQ01095622">
    <property type="protein sequence ID" value="MPN39674.1"/>
    <property type="molecule type" value="Genomic_DNA"/>
</dbReference>
<feature type="region of interest" description="Disordered" evidence="1">
    <location>
        <begin position="122"/>
        <end position="152"/>
    </location>
</feature>
<gene>
    <name evidence="2" type="ORF">SDC9_187202</name>
</gene>